<gene>
    <name evidence="1" type="ORF">AWB72_05573</name>
</gene>
<organism evidence="1 2">
    <name type="scientific">Caballeronia concitans</name>
    <dbReference type="NCBI Taxonomy" id="1777133"/>
    <lineage>
        <taxon>Bacteria</taxon>
        <taxon>Pseudomonadati</taxon>
        <taxon>Pseudomonadota</taxon>
        <taxon>Betaproteobacteria</taxon>
        <taxon>Burkholderiales</taxon>
        <taxon>Burkholderiaceae</taxon>
        <taxon>Caballeronia</taxon>
    </lineage>
</organism>
<protein>
    <submittedName>
        <fullName evidence="1">Transposase</fullName>
    </submittedName>
</protein>
<evidence type="ECO:0000313" key="2">
    <source>
        <dbReference type="Proteomes" id="UP000198263"/>
    </source>
</evidence>
<keyword evidence="2" id="KW-1185">Reference proteome</keyword>
<comment type="caution">
    <text evidence="1">The sequence shown here is derived from an EMBL/GenBank/DDBJ whole genome shotgun (WGS) entry which is preliminary data.</text>
</comment>
<evidence type="ECO:0000313" key="1">
    <source>
        <dbReference type="EMBL" id="SAL52359.1"/>
    </source>
</evidence>
<accession>A0A658R5E3</accession>
<name>A0A658R5E3_9BURK</name>
<dbReference type="Proteomes" id="UP000198263">
    <property type="component" value="Unassembled WGS sequence"/>
</dbReference>
<sequence length="211" mass="23978">MNDVTLVGIDLGKHSFHLHGQDRHGCRFPQKTTAQTAHAFLQQFSTLHRCHGSMRRSPLHRPQAVRLRTPGQTDFATLCETVCEGKQERLHRRRSRLRSCISTIKALCHSQMRPNKRYPVCTASDTPWPNSAKQQSIRFTGFCRNSVSASRSAERRLRASPALSFNIRCRCGSRIYFNAYLLILSIWTSKCSLSRRNSVSNWPTMSVGSGC</sequence>
<proteinExistence type="predicted"/>
<dbReference type="EMBL" id="FCNV02000026">
    <property type="protein sequence ID" value="SAL52359.1"/>
    <property type="molecule type" value="Genomic_DNA"/>
</dbReference>
<reference evidence="1 2" key="1">
    <citation type="submission" date="2016-01" db="EMBL/GenBank/DDBJ databases">
        <authorList>
            <person name="Peeters C."/>
        </authorList>
    </citation>
    <scope>NUCLEOTIDE SEQUENCE [LARGE SCALE GENOMIC DNA]</scope>
    <source>
        <strain evidence="1">LMG 29315</strain>
    </source>
</reference>
<dbReference type="AlphaFoldDB" id="A0A658R5E3"/>